<evidence type="ECO:0000313" key="10">
    <source>
        <dbReference type="EMBL" id="KAG9347410.1"/>
    </source>
</evidence>
<comment type="caution">
    <text evidence="10">The sequence shown here is derived from an EMBL/GenBank/DDBJ whole genome shotgun (WGS) entry which is preliminary data.</text>
</comment>
<evidence type="ECO:0000256" key="7">
    <source>
        <dbReference type="ARBA" id="ARBA00049595"/>
    </source>
</evidence>
<feature type="domain" description="Arginyl-tRNA synthetase catalytic core" evidence="9">
    <location>
        <begin position="78"/>
        <end position="280"/>
    </location>
</feature>
<dbReference type="PANTHER" id="PTHR11956:SF11">
    <property type="entry name" value="ARGININE--TRNA LIGASE, MITOCHONDRIAL-RELATED"/>
    <property type="match status" value="1"/>
</dbReference>
<dbReference type="GO" id="GO:0005524">
    <property type="term" value="F:ATP binding"/>
    <property type="evidence" value="ECO:0007669"/>
    <property type="project" value="UniProtKB-KW"/>
</dbReference>
<accession>A0A8T2P6C4</accession>
<dbReference type="Gene3D" id="3.40.50.620">
    <property type="entry name" value="HUPs"/>
    <property type="match status" value="1"/>
</dbReference>
<dbReference type="AlphaFoldDB" id="A0A8T2P6C4"/>
<keyword evidence="3 8" id="KW-0067">ATP-binding</keyword>
<evidence type="ECO:0000259" key="9">
    <source>
        <dbReference type="Pfam" id="PF00750"/>
    </source>
</evidence>
<keyword evidence="1 8" id="KW-0436">Ligase</keyword>
<dbReference type="InterPro" id="IPR001278">
    <property type="entry name" value="Arg-tRNA-ligase"/>
</dbReference>
<dbReference type="FunFam" id="3.40.50.620:FF:000058">
    <property type="entry name" value="Mitochondrial arginyl-tRNA synthetase"/>
    <property type="match status" value="1"/>
</dbReference>
<dbReference type="GO" id="GO:0005739">
    <property type="term" value="C:mitochondrion"/>
    <property type="evidence" value="ECO:0007669"/>
    <property type="project" value="TreeGrafter"/>
</dbReference>
<comment type="function">
    <text evidence="7">Catalyzes the attachment of arginine to tRNA(Arg) in a two-step reaction: arginine is first activated by ATP to form Arg-AMP and then transferred to the acceptor end of tRNA(Arg).</text>
</comment>
<proteinExistence type="inferred from homology"/>
<feature type="domain" description="Arginyl-tRNA synthetase catalytic core" evidence="9">
    <location>
        <begin position="293"/>
        <end position="405"/>
    </location>
</feature>
<evidence type="ECO:0000256" key="5">
    <source>
        <dbReference type="ARBA" id="ARBA00033033"/>
    </source>
</evidence>
<dbReference type="GO" id="GO:0004814">
    <property type="term" value="F:arginine-tRNA ligase activity"/>
    <property type="evidence" value="ECO:0007669"/>
    <property type="project" value="InterPro"/>
</dbReference>
<evidence type="ECO:0000256" key="3">
    <source>
        <dbReference type="ARBA" id="ARBA00022840"/>
    </source>
</evidence>
<dbReference type="PRINTS" id="PR01038">
    <property type="entry name" value="TRNASYNTHARG"/>
</dbReference>
<evidence type="ECO:0000256" key="4">
    <source>
        <dbReference type="ARBA" id="ARBA00023146"/>
    </source>
</evidence>
<organism evidence="10 11">
    <name type="scientific">Albula glossodonta</name>
    <name type="common">roundjaw bonefish</name>
    <dbReference type="NCBI Taxonomy" id="121402"/>
    <lineage>
        <taxon>Eukaryota</taxon>
        <taxon>Metazoa</taxon>
        <taxon>Chordata</taxon>
        <taxon>Craniata</taxon>
        <taxon>Vertebrata</taxon>
        <taxon>Euteleostomi</taxon>
        <taxon>Actinopterygii</taxon>
        <taxon>Neopterygii</taxon>
        <taxon>Teleostei</taxon>
        <taxon>Albuliformes</taxon>
        <taxon>Albulidae</taxon>
        <taxon>Albula</taxon>
    </lineage>
</organism>
<sequence>MACFFRRIIASKLSKALGQSEETLISSLAAIPVSKKQQSSDFRLSASSLLQNGFFSAADDTQTQTEALMHKNNYALIFKQKSSPNIAKKFHAGHLRSTIIGNFIANLKEAVGNDVIRINYLGDWGMQFGLLGAGFQRFGSRELLKENPLQHLFDVYVRVNKEAESDERIWLAAREFFRHLEQREEQALLLWQHFREITVREYQRVYKRLGIYFDEYSGESFHQSQAQEVLQQLKEKGLLKTTEKGTGVVDLSPAKDMSYYSTVVRSDGTSLYITRQVCFAVIPSTPSVCFVCLALDIAAAIARKETYGFDEMIYVTDKSQVGHFQQVFQILLAMGHKWAQRCHHVPFGLVQGMKTRQGEVVFLEDVLEEARTRMLKNMKESRTTKDLEDPEGTAQKVGISALIVQVNGSKFSILKKCLVRVC</sequence>
<dbReference type="InterPro" id="IPR035684">
    <property type="entry name" value="ArgRS_core"/>
</dbReference>
<comment type="similarity">
    <text evidence="8">Belongs to the class-I aminoacyl-tRNA synthetase family.</text>
</comment>
<dbReference type="SUPFAM" id="SSF52374">
    <property type="entry name" value="Nucleotidylyl transferase"/>
    <property type="match status" value="1"/>
</dbReference>
<evidence type="ECO:0000256" key="1">
    <source>
        <dbReference type="ARBA" id="ARBA00022598"/>
    </source>
</evidence>
<reference evidence="10" key="1">
    <citation type="thesis" date="2021" institute="BYU ScholarsArchive" country="Provo, UT, USA">
        <title>Applications of and Algorithms for Genome Assembly and Genomic Analyses with an Emphasis on Marine Teleosts.</title>
        <authorList>
            <person name="Pickett B.D."/>
        </authorList>
    </citation>
    <scope>NUCLEOTIDE SEQUENCE</scope>
    <source>
        <strain evidence="10">HI-2016</strain>
    </source>
</reference>
<name>A0A8T2P6C4_9TELE</name>
<evidence type="ECO:0000256" key="8">
    <source>
        <dbReference type="RuleBase" id="RU363038"/>
    </source>
</evidence>
<evidence type="ECO:0000313" key="11">
    <source>
        <dbReference type="Proteomes" id="UP000824540"/>
    </source>
</evidence>
<dbReference type="Proteomes" id="UP000824540">
    <property type="component" value="Unassembled WGS sequence"/>
</dbReference>
<gene>
    <name evidence="10" type="ORF">JZ751_004977</name>
</gene>
<keyword evidence="8" id="KW-0648">Protein biosynthesis</keyword>
<dbReference type="InterPro" id="IPR014729">
    <property type="entry name" value="Rossmann-like_a/b/a_fold"/>
</dbReference>
<dbReference type="GO" id="GO:0032543">
    <property type="term" value="P:mitochondrial translation"/>
    <property type="evidence" value="ECO:0007669"/>
    <property type="project" value="TreeGrafter"/>
</dbReference>
<protein>
    <recommendedName>
        <fullName evidence="6">Probable arginine--tRNA ligase, mitochondrial</fullName>
    </recommendedName>
    <alternativeName>
        <fullName evidence="5">Arginyl-tRNA synthetase</fullName>
    </alternativeName>
</protein>
<dbReference type="EMBL" id="JAFBMS010000013">
    <property type="protein sequence ID" value="KAG9347410.1"/>
    <property type="molecule type" value="Genomic_DNA"/>
</dbReference>
<dbReference type="PANTHER" id="PTHR11956">
    <property type="entry name" value="ARGINYL-TRNA SYNTHETASE"/>
    <property type="match status" value="1"/>
</dbReference>
<keyword evidence="4 8" id="KW-0030">Aminoacyl-tRNA synthetase</keyword>
<dbReference type="Pfam" id="PF00750">
    <property type="entry name" value="tRNA-synt_1d"/>
    <property type="match status" value="2"/>
</dbReference>
<dbReference type="PROSITE" id="PS00178">
    <property type="entry name" value="AA_TRNA_LIGASE_I"/>
    <property type="match status" value="1"/>
</dbReference>
<keyword evidence="11" id="KW-1185">Reference proteome</keyword>
<dbReference type="InterPro" id="IPR001412">
    <property type="entry name" value="aa-tRNA-synth_I_CS"/>
</dbReference>
<evidence type="ECO:0000256" key="6">
    <source>
        <dbReference type="ARBA" id="ARBA00039495"/>
    </source>
</evidence>
<dbReference type="OrthoDB" id="68056at2759"/>
<keyword evidence="2 8" id="KW-0547">Nucleotide-binding</keyword>
<dbReference type="GO" id="GO:0006420">
    <property type="term" value="P:arginyl-tRNA aminoacylation"/>
    <property type="evidence" value="ECO:0007669"/>
    <property type="project" value="InterPro"/>
</dbReference>
<evidence type="ECO:0000256" key="2">
    <source>
        <dbReference type="ARBA" id="ARBA00022741"/>
    </source>
</evidence>